<reference evidence="1" key="1">
    <citation type="submission" date="2022-02" db="EMBL/GenBank/DDBJ databases">
        <title>Plant Genome Project.</title>
        <authorList>
            <person name="Zhang R.-G."/>
        </authorList>
    </citation>
    <scope>NUCLEOTIDE SEQUENCE</scope>
    <source>
        <strain evidence="1">AT1</strain>
    </source>
</reference>
<organism evidence="1 2">
    <name type="scientific">Rhododendron molle</name>
    <name type="common">Chinese azalea</name>
    <name type="synonym">Azalea mollis</name>
    <dbReference type="NCBI Taxonomy" id="49168"/>
    <lineage>
        <taxon>Eukaryota</taxon>
        <taxon>Viridiplantae</taxon>
        <taxon>Streptophyta</taxon>
        <taxon>Embryophyta</taxon>
        <taxon>Tracheophyta</taxon>
        <taxon>Spermatophyta</taxon>
        <taxon>Magnoliopsida</taxon>
        <taxon>eudicotyledons</taxon>
        <taxon>Gunneridae</taxon>
        <taxon>Pentapetalae</taxon>
        <taxon>asterids</taxon>
        <taxon>Ericales</taxon>
        <taxon>Ericaceae</taxon>
        <taxon>Ericoideae</taxon>
        <taxon>Rhodoreae</taxon>
        <taxon>Rhododendron</taxon>
    </lineage>
</organism>
<name>A0ACC0NQV0_RHOML</name>
<evidence type="ECO:0000313" key="1">
    <source>
        <dbReference type="EMBL" id="KAI8555276.1"/>
    </source>
</evidence>
<gene>
    <name evidence="1" type="ORF">RHMOL_Rhmol05G0162400</name>
</gene>
<sequence>MARAYLLYLFGASLFSSRRSRVHLSYLLALRHLRTASRFNWGGAALGKAYSFLGDSLRMEQGEVGYWRI</sequence>
<dbReference type="Proteomes" id="UP001062846">
    <property type="component" value="Chromosome 5"/>
</dbReference>
<proteinExistence type="predicted"/>
<evidence type="ECO:0000313" key="2">
    <source>
        <dbReference type="Proteomes" id="UP001062846"/>
    </source>
</evidence>
<protein>
    <submittedName>
        <fullName evidence="1">Uncharacterized protein</fullName>
    </submittedName>
</protein>
<dbReference type="EMBL" id="CM046392">
    <property type="protein sequence ID" value="KAI8555276.1"/>
    <property type="molecule type" value="Genomic_DNA"/>
</dbReference>
<keyword evidence="2" id="KW-1185">Reference proteome</keyword>
<accession>A0ACC0NQV0</accession>
<comment type="caution">
    <text evidence="1">The sequence shown here is derived from an EMBL/GenBank/DDBJ whole genome shotgun (WGS) entry which is preliminary data.</text>
</comment>